<proteinExistence type="predicted"/>
<dbReference type="GO" id="GO:0005737">
    <property type="term" value="C:cytoplasm"/>
    <property type="evidence" value="ECO:0007669"/>
    <property type="project" value="TreeGrafter"/>
</dbReference>
<dbReference type="Proteomes" id="UP000023152">
    <property type="component" value="Unassembled WGS sequence"/>
</dbReference>
<dbReference type="EMBL" id="ASPP01004184">
    <property type="protein sequence ID" value="ETO32468.1"/>
    <property type="molecule type" value="Genomic_DNA"/>
</dbReference>
<dbReference type="Gene3D" id="1.10.400.10">
    <property type="entry name" value="GI Alpha 1, domain 2-like"/>
    <property type="match status" value="1"/>
</dbReference>
<dbReference type="SUPFAM" id="SSF47895">
    <property type="entry name" value="Transducin (alpha subunit), insertion domain"/>
    <property type="match status" value="1"/>
</dbReference>
<evidence type="ECO:0000256" key="1">
    <source>
        <dbReference type="ARBA" id="ARBA00022723"/>
    </source>
</evidence>
<dbReference type="InterPro" id="IPR001019">
    <property type="entry name" value="Gprotein_alpha_su"/>
</dbReference>
<evidence type="ECO:0000256" key="3">
    <source>
        <dbReference type="ARBA" id="ARBA00023134"/>
    </source>
</evidence>
<dbReference type="PANTHER" id="PTHR10218:SF302">
    <property type="entry name" value="GUANINE NUCLEOTIDE-BINDING PROTEIN ALPHA-5 SUBUNIT"/>
    <property type="match status" value="1"/>
</dbReference>
<evidence type="ECO:0000313" key="4">
    <source>
        <dbReference type="EMBL" id="ETO32468.1"/>
    </source>
</evidence>
<name>X6P2V6_RETFI</name>
<comment type="caution">
    <text evidence="4">The sequence shown here is derived from an EMBL/GenBank/DDBJ whole genome shotgun (WGS) entry which is preliminary data.</text>
</comment>
<protein>
    <submittedName>
        <fullName evidence="4">Guanine nucleotide binding protein</fullName>
    </submittedName>
</protein>
<evidence type="ECO:0000313" key="5">
    <source>
        <dbReference type="Proteomes" id="UP000023152"/>
    </source>
</evidence>
<reference evidence="4 5" key="1">
    <citation type="journal article" date="2013" name="Curr. Biol.">
        <title>The Genome of the Foraminiferan Reticulomyxa filosa.</title>
        <authorList>
            <person name="Glockner G."/>
            <person name="Hulsmann N."/>
            <person name="Schleicher M."/>
            <person name="Noegel A.A."/>
            <person name="Eichinger L."/>
            <person name="Gallinger C."/>
            <person name="Pawlowski J."/>
            <person name="Sierra R."/>
            <person name="Euteneuer U."/>
            <person name="Pillet L."/>
            <person name="Moustafa A."/>
            <person name="Platzer M."/>
            <person name="Groth M."/>
            <person name="Szafranski K."/>
            <person name="Schliwa M."/>
        </authorList>
    </citation>
    <scope>NUCLEOTIDE SEQUENCE [LARGE SCALE GENOMIC DNA]</scope>
</reference>
<dbReference type="PANTHER" id="PTHR10218">
    <property type="entry name" value="GTP-BINDING PROTEIN ALPHA SUBUNIT"/>
    <property type="match status" value="1"/>
</dbReference>
<dbReference type="GO" id="GO:0003924">
    <property type="term" value="F:GTPase activity"/>
    <property type="evidence" value="ECO:0007669"/>
    <property type="project" value="InterPro"/>
</dbReference>
<dbReference type="AlphaFoldDB" id="X6P2V6"/>
<sequence length="126" mass="15219">MLLRNMDALKKLTKDIVEDIHTLWNDKGIQKIFQNRYKFQFPDNAPYFFDQMDDIVPPMLVVNEMKEKKNGYIILFEDKSTSRIVEALKLFNEICNSPWYHFIFKQKIRQIPLICLRDFQKLQEIS</sequence>
<evidence type="ECO:0000256" key="2">
    <source>
        <dbReference type="ARBA" id="ARBA00022741"/>
    </source>
</evidence>
<gene>
    <name evidence="4" type="ORF">RFI_04646</name>
</gene>
<dbReference type="InterPro" id="IPR011025">
    <property type="entry name" value="GproteinA_insert"/>
</dbReference>
<dbReference type="GO" id="GO:0001664">
    <property type="term" value="F:G protein-coupled receptor binding"/>
    <property type="evidence" value="ECO:0007669"/>
    <property type="project" value="TreeGrafter"/>
</dbReference>
<organism evidence="4 5">
    <name type="scientific">Reticulomyxa filosa</name>
    <dbReference type="NCBI Taxonomy" id="46433"/>
    <lineage>
        <taxon>Eukaryota</taxon>
        <taxon>Sar</taxon>
        <taxon>Rhizaria</taxon>
        <taxon>Retaria</taxon>
        <taxon>Foraminifera</taxon>
        <taxon>Monothalamids</taxon>
        <taxon>Reticulomyxidae</taxon>
        <taxon>Reticulomyxa</taxon>
    </lineage>
</organism>
<keyword evidence="3" id="KW-0342">GTP-binding</keyword>
<accession>X6P2V6</accession>
<keyword evidence="5" id="KW-1185">Reference proteome</keyword>
<dbReference type="GO" id="GO:0005834">
    <property type="term" value="C:heterotrimeric G-protein complex"/>
    <property type="evidence" value="ECO:0007669"/>
    <property type="project" value="TreeGrafter"/>
</dbReference>
<dbReference type="GO" id="GO:0046872">
    <property type="term" value="F:metal ion binding"/>
    <property type="evidence" value="ECO:0007669"/>
    <property type="project" value="UniProtKB-KW"/>
</dbReference>
<dbReference type="GO" id="GO:0005525">
    <property type="term" value="F:GTP binding"/>
    <property type="evidence" value="ECO:0007669"/>
    <property type="project" value="UniProtKB-KW"/>
</dbReference>
<dbReference type="GO" id="GO:0031683">
    <property type="term" value="F:G-protein beta/gamma-subunit complex binding"/>
    <property type="evidence" value="ECO:0007669"/>
    <property type="project" value="InterPro"/>
</dbReference>
<dbReference type="OrthoDB" id="5817230at2759"/>
<keyword evidence="2" id="KW-0547">Nucleotide-binding</keyword>
<keyword evidence="1" id="KW-0479">Metal-binding</keyword>
<dbReference type="GO" id="GO:0007188">
    <property type="term" value="P:adenylate cyclase-modulating G protein-coupled receptor signaling pathway"/>
    <property type="evidence" value="ECO:0007669"/>
    <property type="project" value="TreeGrafter"/>
</dbReference>